<keyword evidence="1" id="KW-0812">Transmembrane</keyword>
<evidence type="ECO:0000256" key="1">
    <source>
        <dbReference type="SAM" id="Phobius"/>
    </source>
</evidence>
<evidence type="ECO:0000313" key="2">
    <source>
        <dbReference type="EMBL" id="VYU20032.1"/>
    </source>
</evidence>
<evidence type="ECO:0008006" key="3">
    <source>
        <dbReference type="Google" id="ProtNLM"/>
    </source>
</evidence>
<gene>
    <name evidence="2" type="ORF">SLLFYP71_01725</name>
</gene>
<sequence length="438" mass="50779">MSILLFITAILFSILSVVSVKIEKSIFNPLTIFCAEWSIIILLSATAQKLYRCSFETYFYIIVGVLFFVFGYYFKSKFFRSIINFSVTGKRNYSCNEVEYIPRYSLLNFLLFICIIIYAKDVLFVTSRVGLFQLGTLQRMLQLGTLVIQRSSIENFLFIFLVEPLTFSAPAIIAADFWFGKRNKTSIIFTFIMLLLRMLSTANRSAFIIFFIFIIISGEIALNKNGKLLEHIISKSQNYKLRIMGASIILIFAFIFMTMARGSSVFFNITQNFSIPPQMFEIWKEKVDDLEIFGYGSASLMGVCFPLFYILGNILKIIYPNNILSVYNLINLTDTQWVWVGKKITANAYVSVFWFLYTDFRLPGIILGMFIYGYIASSLYNKTLKYKDAKHVSLYCIMFYSILYSFVRMQFSQARIILGLIFISLFAYRRGNLKKEKL</sequence>
<feature type="transmembrane region" description="Helical" evidence="1">
    <location>
        <begin position="206"/>
        <end position="222"/>
    </location>
</feature>
<dbReference type="RefSeq" id="WP_111712749.1">
    <property type="nucleotide sequence ID" value="NZ_CABIZE010000003.1"/>
</dbReference>
<feature type="transmembrane region" description="Helical" evidence="1">
    <location>
        <begin position="243"/>
        <end position="260"/>
    </location>
</feature>
<feature type="transmembrane region" description="Helical" evidence="1">
    <location>
        <begin position="156"/>
        <end position="178"/>
    </location>
</feature>
<accession>A0A6N3CVT6</accession>
<feature type="transmembrane region" description="Helical" evidence="1">
    <location>
        <begin position="323"/>
        <end position="340"/>
    </location>
</feature>
<dbReference type="NCBIfam" id="TIGR04370">
    <property type="entry name" value="glyco_rpt_poly"/>
    <property type="match status" value="1"/>
</dbReference>
<feature type="transmembrane region" description="Helical" evidence="1">
    <location>
        <begin position="185"/>
        <end position="200"/>
    </location>
</feature>
<feature type="transmembrane region" description="Helical" evidence="1">
    <location>
        <begin position="29"/>
        <end position="45"/>
    </location>
</feature>
<organism evidence="2">
    <name type="scientific">Streptococcus lutetiensis</name>
    <dbReference type="NCBI Taxonomy" id="150055"/>
    <lineage>
        <taxon>Bacteria</taxon>
        <taxon>Bacillati</taxon>
        <taxon>Bacillota</taxon>
        <taxon>Bacilli</taxon>
        <taxon>Lactobacillales</taxon>
        <taxon>Streptococcaceae</taxon>
        <taxon>Streptococcus</taxon>
    </lineage>
</organism>
<dbReference type="AlphaFoldDB" id="A0A6N3CVT6"/>
<feature type="transmembrane region" description="Helical" evidence="1">
    <location>
        <begin position="413"/>
        <end position="428"/>
    </location>
</feature>
<feature type="transmembrane region" description="Helical" evidence="1">
    <location>
        <begin position="57"/>
        <end position="74"/>
    </location>
</feature>
<keyword evidence="1" id="KW-0472">Membrane</keyword>
<reference evidence="2" key="1">
    <citation type="submission" date="2019-11" db="EMBL/GenBank/DDBJ databases">
        <authorList>
            <person name="Feng L."/>
        </authorList>
    </citation>
    <scope>NUCLEOTIDE SEQUENCE</scope>
    <source>
        <strain evidence="2">SLutetiensisLFYP71</strain>
    </source>
</reference>
<name>A0A6N3CVT6_9STRE</name>
<feature type="transmembrane region" description="Helical" evidence="1">
    <location>
        <begin position="101"/>
        <end position="119"/>
    </location>
</feature>
<feature type="transmembrane region" description="Helical" evidence="1">
    <location>
        <begin position="292"/>
        <end position="311"/>
    </location>
</feature>
<feature type="transmembrane region" description="Helical" evidence="1">
    <location>
        <begin position="360"/>
        <end position="380"/>
    </location>
</feature>
<keyword evidence="1" id="KW-1133">Transmembrane helix</keyword>
<dbReference type="EMBL" id="CACRUI010000030">
    <property type="protein sequence ID" value="VYU20032.1"/>
    <property type="molecule type" value="Genomic_DNA"/>
</dbReference>
<proteinExistence type="predicted"/>
<dbReference type="GeneID" id="58528065"/>
<protein>
    <recommendedName>
        <fullName evidence="3">Oligosaccharide repeat unit polymerase</fullName>
    </recommendedName>
</protein>
<feature type="transmembrane region" description="Helical" evidence="1">
    <location>
        <begin position="392"/>
        <end position="407"/>
    </location>
</feature>